<dbReference type="PRINTS" id="PR00813">
    <property type="entry name" value="BCTERIALGSPG"/>
</dbReference>
<name>A0A2H0MNL4_9BACT</name>
<dbReference type="GO" id="GO:0015627">
    <property type="term" value="C:type II protein secretion system complex"/>
    <property type="evidence" value="ECO:0007669"/>
    <property type="project" value="InterPro"/>
</dbReference>
<dbReference type="Pfam" id="PF07963">
    <property type="entry name" value="N_methyl"/>
    <property type="match status" value="1"/>
</dbReference>
<gene>
    <name evidence="2" type="ORF">COV64_02300</name>
</gene>
<dbReference type="PROSITE" id="PS00409">
    <property type="entry name" value="PROKAR_NTER_METHYL"/>
    <property type="match status" value="1"/>
</dbReference>
<dbReference type="GO" id="GO:0015628">
    <property type="term" value="P:protein secretion by the type II secretion system"/>
    <property type="evidence" value="ECO:0007669"/>
    <property type="project" value="InterPro"/>
</dbReference>
<dbReference type="NCBIfam" id="TIGR02532">
    <property type="entry name" value="IV_pilin_GFxxxE"/>
    <property type="match status" value="1"/>
</dbReference>
<comment type="caution">
    <text evidence="2">The sequence shown here is derived from an EMBL/GenBank/DDBJ whole genome shotgun (WGS) entry which is preliminary data.</text>
</comment>
<proteinExistence type="predicted"/>
<dbReference type="AlphaFoldDB" id="A0A2H0MNL4"/>
<protein>
    <recommendedName>
        <fullName evidence="4">Type II secretion system protein GspG C-terminal domain-containing protein</fullName>
    </recommendedName>
</protein>
<evidence type="ECO:0000313" key="2">
    <source>
        <dbReference type="EMBL" id="PIQ98253.1"/>
    </source>
</evidence>
<dbReference type="Proteomes" id="UP000229381">
    <property type="component" value="Unassembled WGS sequence"/>
</dbReference>
<evidence type="ECO:0008006" key="4">
    <source>
        <dbReference type="Google" id="ProtNLM"/>
    </source>
</evidence>
<dbReference type="Gene3D" id="3.30.700.10">
    <property type="entry name" value="Glycoprotein, Type 4 Pilin"/>
    <property type="match status" value="1"/>
</dbReference>
<dbReference type="InterPro" id="IPR045584">
    <property type="entry name" value="Pilin-like"/>
</dbReference>
<sequence>MIKKKGFTLIELLVVIAVIGLLASIVLVQLGPVRAKARDASKKQDFAQIAQAMELCYIETTCGDGEDKYIKSASMPSSIDSDGSPLYLSSVPAPPSGHTYTWWTNLADPTTYCIHTTLEQASSAYLCVSRGGVLEGTIPTAIKTGCCK</sequence>
<reference evidence="2 3" key="1">
    <citation type="submission" date="2017-09" db="EMBL/GenBank/DDBJ databases">
        <title>Depth-based differentiation of microbial function through sediment-hosted aquifers and enrichment of novel symbionts in the deep terrestrial subsurface.</title>
        <authorList>
            <person name="Probst A.J."/>
            <person name="Ladd B."/>
            <person name="Jarett J.K."/>
            <person name="Geller-Mcgrath D.E."/>
            <person name="Sieber C.M."/>
            <person name="Emerson J.B."/>
            <person name="Anantharaman K."/>
            <person name="Thomas B.C."/>
            <person name="Malmstrom R."/>
            <person name="Stieglmeier M."/>
            <person name="Klingl A."/>
            <person name="Woyke T."/>
            <person name="Ryan C.M."/>
            <person name="Banfield J.F."/>
        </authorList>
    </citation>
    <scope>NUCLEOTIDE SEQUENCE [LARGE SCALE GENOMIC DNA]</scope>
    <source>
        <strain evidence="2">CG11_big_fil_rev_8_21_14_0_20_39_9</strain>
    </source>
</reference>
<dbReference type="SUPFAM" id="SSF54523">
    <property type="entry name" value="Pili subunits"/>
    <property type="match status" value="1"/>
</dbReference>
<evidence type="ECO:0000313" key="3">
    <source>
        <dbReference type="Proteomes" id="UP000229381"/>
    </source>
</evidence>
<dbReference type="InterPro" id="IPR000983">
    <property type="entry name" value="Bac_GSPG_pilin"/>
</dbReference>
<organism evidence="2 3">
    <name type="scientific">Candidatus Nealsonbacteria bacterium CG11_big_fil_rev_8_21_14_0_20_39_9</name>
    <dbReference type="NCBI Taxonomy" id="1974715"/>
    <lineage>
        <taxon>Bacteria</taxon>
        <taxon>Candidatus Nealsoniibacteriota</taxon>
    </lineage>
</organism>
<dbReference type="InterPro" id="IPR012902">
    <property type="entry name" value="N_methyl_site"/>
</dbReference>
<evidence type="ECO:0000256" key="1">
    <source>
        <dbReference type="ARBA" id="ARBA00022481"/>
    </source>
</evidence>
<dbReference type="PANTHER" id="PTHR30093">
    <property type="entry name" value="GENERAL SECRETION PATHWAY PROTEIN G"/>
    <property type="match status" value="1"/>
</dbReference>
<accession>A0A2H0MNL4</accession>
<dbReference type="EMBL" id="PCWI01000049">
    <property type="protein sequence ID" value="PIQ98253.1"/>
    <property type="molecule type" value="Genomic_DNA"/>
</dbReference>
<keyword evidence="1" id="KW-0488">Methylation</keyword>